<dbReference type="AlphaFoldDB" id="A0A6L8W9S5"/>
<dbReference type="Proteomes" id="UP000476030">
    <property type="component" value="Unassembled WGS sequence"/>
</dbReference>
<dbReference type="InterPro" id="IPR001303">
    <property type="entry name" value="Aldolase_II/adducin_N"/>
</dbReference>
<dbReference type="PANTHER" id="PTHR22789:SF0">
    <property type="entry name" value="3-OXO-TETRONATE 4-PHOSPHATE DECARBOXYLASE-RELATED"/>
    <property type="match status" value="1"/>
</dbReference>
<dbReference type="GO" id="GO:0005829">
    <property type="term" value="C:cytosol"/>
    <property type="evidence" value="ECO:0007669"/>
    <property type="project" value="TreeGrafter"/>
</dbReference>
<dbReference type="RefSeq" id="WP_161316466.1">
    <property type="nucleotide sequence ID" value="NZ_WTUW01000009.1"/>
</dbReference>
<dbReference type="SUPFAM" id="SSF53639">
    <property type="entry name" value="AraD/HMP-PK domain-like"/>
    <property type="match status" value="1"/>
</dbReference>
<dbReference type="SMART" id="SM01007">
    <property type="entry name" value="Aldolase_II"/>
    <property type="match status" value="1"/>
</dbReference>
<dbReference type="GO" id="GO:0019323">
    <property type="term" value="P:pentose catabolic process"/>
    <property type="evidence" value="ECO:0007669"/>
    <property type="project" value="TreeGrafter"/>
</dbReference>
<organism evidence="4 5">
    <name type="scientific">Sneathiella litorea</name>
    <dbReference type="NCBI Taxonomy" id="2606216"/>
    <lineage>
        <taxon>Bacteria</taxon>
        <taxon>Pseudomonadati</taxon>
        <taxon>Pseudomonadota</taxon>
        <taxon>Alphaproteobacteria</taxon>
        <taxon>Sneathiellales</taxon>
        <taxon>Sneathiellaceae</taxon>
        <taxon>Sneathiella</taxon>
    </lineage>
</organism>
<comment type="caution">
    <text evidence="4">The sequence shown here is derived from an EMBL/GenBank/DDBJ whole genome shotgun (WGS) entry which is preliminary data.</text>
</comment>
<evidence type="ECO:0000256" key="1">
    <source>
        <dbReference type="ARBA" id="ARBA00022723"/>
    </source>
</evidence>
<evidence type="ECO:0000313" key="4">
    <source>
        <dbReference type="EMBL" id="MZR31876.1"/>
    </source>
</evidence>
<gene>
    <name evidence="4" type="ORF">GQE98_14660</name>
</gene>
<dbReference type="InterPro" id="IPR036409">
    <property type="entry name" value="Aldolase_II/adducin_N_sf"/>
</dbReference>
<keyword evidence="2" id="KW-0456">Lyase</keyword>
<accession>A0A6L8W9S5</accession>
<dbReference type="EMBL" id="WTUW01000009">
    <property type="protein sequence ID" value="MZR31876.1"/>
    <property type="molecule type" value="Genomic_DNA"/>
</dbReference>
<name>A0A6L8W9S5_9PROT</name>
<dbReference type="GO" id="GO:0016832">
    <property type="term" value="F:aldehyde-lyase activity"/>
    <property type="evidence" value="ECO:0007669"/>
    <property type="project" value="TreeGrafter"/>
</dbReference>
<dbReference type="InterPro" id="IPR050197">
    <property type="entry name" value="Aldolase_class_II_sugar_metab"/>
</dbReference>
<evidence type="ECO:0000313" key="5">
    <source>
        <dbReference type="Proteomes" id="UP000476030"/>
    </source>
</evidence>
<dbReference type="Pfam" id="PF00596">
    <property type="entry name" value="Aldolase_II"/>
    <property type="match status" value="1"/>
</dbReference>
<dbReference type="GO" id="GO:0046872">
    <property type="term" value="F:metal ion binding"/>
    <property type="evidence" value="ECO:0007669"/>
    <property type="project" value="UniProtKB-KW"/>
</dbReference>
<dbReference type="Gene3D" id="3.40.225.10">
    <property type="entry name" value="Class II aldolase/adducin N-terminal domain"/>
    <property type="match status" value="1"/>
</dbReference>
<sequence length="216" mass="23522">MDNLAERKELIATVRQMNALGINQGTSGNASVRIAGGYLITPSGMAYDDLKPDDIVEMSFDGKASGSRKPSSEWRFHQDLLKARSDFGAVVHTHGKAVMALACQRMELPPFHYMIAVAGGNTIRCADYATFGTQELSDNALKAIKGRKACLLANHGLLAGEANLARALSLAVEVETLCDTYWRILQIGEPQLLTDEEMEDVKEQFKKGYGMPQGGK</sequence>
<dbReference type="PANTHER" id="PTHR22789">
    <property type="entry name" value="FUCULOSE PHOSPHATE ALDOLASE"/>
    <property type="match status" value="1"/>
</dbReference>
<evidence type="ECO:0000259" key="3">
    <source>
        <dbReference type="SMART" id="SM01007"/>
    </source>
</evidence>
<proteinExistence type="predicted"/>
<protein>
    <submittedName>
        <fullName evidence="4">Class II aldolase</fullName>
    </submittedName>
</protein>
<reference evidence="4 5" key="1">
    <citation type="submission" date="2019-12" db="EMBL/GenBank/DDBJ databases">
        <title>Snethiella sp. nov. sp. isolated from sea sand.</title>
        <authorList>
            <person name="Kim J."/>
            <person name="Jeong S.E."/>
            <person name="Jung H.S."/>
            <person name="Jeon C.O."/>
        </authorList>
    </citation>
    <scope>NUCLEOTIDE SEQUENCE [LARGE SCALE GENOMIC DNA]</scope>
    <source>
        <strain evidence="4 5">DP05</strain>
    </source>
</reference>
<feature type="domain" description="Class II aldolase/adducin N-terminal" evidence="3">
    <location>
        <begin position="8"/>
        <end position="182"/>
    </location>
</feature>
<evidence type="ECO:0000256" key="2">
    <source>
        <dbReference type="ARBA" id="ARBA00023239"/>
    </source>
</evidence>
<keyword evidence="5" id="KW-1185">Reference proteome</keyword>
<keyword evidence="1" id="KW-0479">Metal-binding</keyword>